<reference evidence="1" key="1">
    <citation type="submission" date="2018-06" db="EMBL/GenBank/DDBJ databases">
        <authorList>
            <person name="Zhirakovskaya E."/>
        </authorList>
    </citation>
    <scope>NUCLEOTIDE SEQUENCE</scope>
</reference>
<accession>A0A3B1AKE6</accession>
<sequence length="130" mass="15060">MKNIISILLLIFILLLSGCAGNNKKSLSFDATMRSYEQTIRWGDLEKATGFLKEPGDFSATRHDKLKKIQVNGYYILSRTTTKEGLDQVVEIKYTKDASVVVRTITDAQKWIYDEEEERWYLDSKIPEFK</sequence>
<proteinExistence type="predicted"/>
<dbReference type="PROSITE" id="PS51257">
    <property type="entry name" value="PROKAR_LIPOPROTEIN"/>
    <property type="match status" value="1"/>
</dbReference>
<evidence type="ECO:0000313" key="1">
    <source>
        <dbReference type="EMBL" id="VAX06396.1"/>
    </source>
</evidence>
<dbReference type="AlphaFoldDB" id="A0A3B1AKE6"/>
<name>A0A3B1AKE6_9ZZZZ</name>
<dbReference type="EMBL" id="UOFY01000008">
    <property type="protein sequence ID" value="VAX06396.1"/>
    <property type="molecule type" value="Genomic_DNA"/>
</dbReference>
<evidence type="ECO:0008006" key="2">
    <source>
        <dbReference type="Google" id="ProtNLM"/>
    </source>
</evidence>
<protein>
    <recommendedName>
        <fullName evidence="2">Lipoprotein</fullName>
    </recommendedName>
</protein>
<organism evidence="1">
    <name type="scientific">hydrothermal vent metagenome</name>
    <dbReference type="NCBI Taxonomy" id="652676"/>
    <lineage>
        <taxon>unclassified sequences</taxon>
        <taxon>metagenomes</taxon>
        <taxon>ecological metagenomes</taxon>
    </lineage>
</organism>
<gene>
    <name evidence="1" type="ORF">MNBD_GAMMA25-1852</name>
</gene>